<gene>
    <name evidence="2" type="ORF">COT42_07865</name>
</gene>
<dbReference type="Pfam" id="PF01882">
    <property type="entry name" value="DUF58"/>
    <property type="match status" value="1"/>
</dbReference>
<dbReference type="InterPro" id="IPR002035">
    <property type="entry name" value="VWF_A"/>
</dbReference>
<dbReference type="PANTHER" id="PTHR33608">
    <property type="entry name" value="BLL2464 PROTEIN"/>
    <property type="match status" value="1"/>
</dbReference>
<dbReference type="InterPro" id="IPR036465">
    <property type="entry name" value="vWFA_dom_sf"/>
</dbReference>
<evidence type="ECO:0000313" key="2">
    <source>
        <dbReference type="EMBL" id="PIS28494.1"/>
    </source>
</evidence>
<evidence type="ECO:0000313" key="3">
    <source>
        <dbReference type="Proteomes" id="UP000231343"/>
    </source>
</evidence>
<feature type="domain" description="VWFA" evidence="1">
    <location>
        <begin position="78"/>
        <end position="263"/>
    </location>
</feature>
<accession>A0A2H0XU53</accession>
<dbReference type="SMART" id="SM00327">
    <property type="entry name" value="VWA"/>
    <property type="match status" value="1"/>
</dbReference>
<comment type="caution">
    <text evidence="2">The sequence shown here is derived from an EMBL/GenBank/DDBJ whole genome shotgun (WGS) entry which is preliminary data.</text>
</comment>
<dbReference type="PANTHER" id="PTHR33608:SF6">
    <property type="entry name" value="BLL2464 PROTEIN"/>
    <property type="match status" value="1"/>
</dbReference>
<reference evidence="2 3" key="1">
    <citation type="submission" date="2017-09" db="EMBL/GenBank/DDBJ databases">
        <title>Depth-based differentiation of microbial function through sediment-hosted aquifers and enrichment of novel symbionts in the deep terrestrial subsurface.</title>
        <authorList>
            <person name="Probst A.J."/>
            <person name="Ladd B."/>
            <person name="Jarett J.K."/>
            <person name="Geller-Mcgrath D.E."/>
            <person name="Sieber C.M."/>
            <person name="Emerson J.B."/>
            <person name="Anantharaman K."/>
            <person name="Thomas B.C."/>
            <person name="Malmstrom R."/>
            <person name="Stieglmeier M."/>
            <person name="Klingl A."/>
            <person name="Woyke T."/>
            <person name="Ryan C.M."/>
            <person name="Banfield J.F."/>
        </authorList>
    </citation>
    <scope>NUCLEOTIDE SEQUENCE [LARGE SCALE GENOMIC DNA]</scope>
    <source>
        <strain evidence="2">CG08_land_8_20_14_0_20_45_16</strain>
    </source>
</reference>
<dbReference type="EMBL" id="PEYM01000129">
    <property type="protein sequence ID" value="PIS28494.1"/>
    <property type="molecule type" value="Genomic_DNA"/>
</dbReference>
<dbReference type="Gene3D" id="3.40.50.410">
    <property type="entry name" value="von Willebrand factor, type A domain"/>
    <property type="match status" value="1"/>
</dbReference>
<sequence length="293" mass="33682">MLDRSIYKKIRNIEVRTRKAVNQLFVGSYRSVFKGQGLEFHEVREYAPGDDIRLIDWNVSARLGQPYIKKFIEERQQRLVVAVDVSGSLDFGSQKQSKNETAAEIAAALAFSAIKNNDLVGLLLFSDKIEKYIPPKKGKRHVLRVIREILSQQKSSVKTDLGQALRYLNRVNRKSSIIVLISDFLAQDFQKPIRVLSKHHDLVPIVIKDRLEKTLPQLGLVNFEDPESNEIYSLDLSDQKIRAQYQAQSSNDSQTLAKFFRSLKLDHLELTCDGHYAAALTKFFKARERRIKH</sequence>
<protein>
    <submittedName>
        <fullName evidence="2">DUF58 domain-containing protein</fullName>
    </submittedName>
</protein>
<evidence type="ECO:0000259" key="1">
    <source>
        <dbReference type="PROSITE" id="PS50234"/>
    </source>
</evidence>
<proteinExistence type="predicted"/>
<dbReference type="Proteomes" id="UP000231343">
    <property type="component" value="Unassembled WGS sequence"/>
</dbReference>
<dbReference type="SUPFAM" id="SSF53300">
    <property type="entry name" value="vWA-like"/>
    <property type="match status" value="1"/>
</dbReference>
<organism evidence="2 3">
    <name type="scientific">Candidatus Saganbacteria bacterium CG08_land_8_20_14_0_20_45_16</name>
    <dbReference type="NCBI Taxonomy" id="2014293"/>
    <lineage>
        <taxon>Bacteria</taxon>
        <taxon>Bacillati</taxon>
        <taxon>Saganbacteria</taxon>
    </lineage>
</organism>
<name>A0A2H0XU53_UNCSA</name>
<dbReference type="AlphaFoldDB" id="A0A2H0XU53"/>
<dbReference type="PROSITE" id="PS50234">
    <property type="entry name" value="VWFA"/>
    <property type="match status" value="1"/>
</dbReference>
<dbReference type="InterPro" id="IPR002881">
    <property type="entry name" value="DUF58"/>
</dbReference>